<dbReference type="RefSeq" id="WP_162834943.1">
    <property type="nucleotide sequence ID" value="NZ_BBNR01000019.1"/>
</dbReference>
<dbReference type="EMBL" id="BBNY01000010">
    <property type="protein sequence ID" value="GAL89506.1"/>
    <property type="molecule type" value="Genomic_DNA"/>
</dbReference>
<proteinExistence type="predicted"/>
<reference evidence="4 7" key="2">
    <citation type="submission" date="2018-02" db="EMBL/GenBank/DDBJ databases">
        <title>Genomic Encyclopedia of Archaeal and Bacterial Type Strains, Phase II (KMG-II): from individual species to whole genera.</title>
        <authorList>
            <person name="Goeker M."/>
        </authorList>
    </citation>
    <scope>NUCLEOTIDE SEQUENCE [LARGE SCALE GENOMIC DNA]</scope>
    <source>
        <strain evidence="4 7">DSM 21165</strain>
    </source>
</reference>
<dbReference type="Proteomes" id="UP000251545">
    <property type="component" value="Unassembled WGS sequence"/>
</dbReference>
<dbReference type="EMBL" id="BBNS01000023">
    <property type="protein sequence ID" value="GAL72338.1"/>
    <property type="molecule type" value="Genomic_DNA"/>
</dbReference>
<sequence>MKKIIYTLLFLFTISTVFTGCREKKENDVEEVIDEAGDAVEDAADEVEDEVEQ</sequence>
<evidence type="ECO:0000313" key="2">
    <source>
        <dbReference type="EMBL" id="GAL72338.1"/>
    </source>
</evidence>
<evidence type="ECO:0000313" key="6">
    <source>
        <dbReference type="Proteomes" id="UP000030184"/>
    </source>
</evidence>
<dbReference type="Proteomes" id="UP000029641">
    <property type="component" value="Unassembled WGS sequence"/>
</dbReference>
<dbReference type="PROSITE" id="PS51257">
    <property type="entry name" value="PROKAR_LIPOPROTEIN"/>
    <property type="match status" value="1"/>
</dbReference>
<evidence type="ECO:0000313" key="7">
    <source>
        <dbReference type="Proteomes" id="UP000251545"/>
    </source>
</evidence>
<gene>
    <name evidence="4" type="ORF">CLV33_107226</name>
    <name evidence="1" type="ORF">JCM19301_1983</name>
    <name evidence="2" type="ORF">JCM19302_3616</name>
    <name evidence="3" type="ORF">JCM19538_1743</name>
</gene>
<organism evidence="1 5">
    <name type="scientific">Jejuia pallidilutea</name>
    <dbReference type="NCBI Taxonomy" id="504487"/>
    <lineage>
        <taxon>Bacteria</taxon>
        <taxon>Pseudomonadati</taxon>
        <taxon>Bacteroidota</taxon>
        <taxon>Flavobacteriia</taxon>
        <taxon>Flavobacteriales</taxon>
        <taxon>Flavobacteriaceae</taxon>
        <taxon>Jejuia</taxon>
    </lineage>
</organism>
<dbReference type="EMBL" id="BBNR01000019">
    <property type="protein sequence ID" value="GAL68376.1"/>
    <property type="molecule type" value="Genomic_DNA"/>
</dbReference>
<keyword evidence="6" id="KW-1185">Reference proteome</keyword>
<dbReference type="STRING" id="504487.JCM19538_1743"/>
<protein>
    <submittedName>
        <fullName evidence="1">Uncharacterized protein</fullName>
    </submittedName>
</protein>
<comment type="caution">
    <text evidence="1">The sequence shown here is derived from an EMBL/GenBank/DDBJ whole genome shotgun (WGS) entry which is preliminary data.</text>
</comment>
<dbReference type="Proteomes" id="UP000029646">
    <property type="component" value="Unassembled WGS sequence"/>
</dbReference>
<evidence type="ECO:0000313" key="5">
    <source>
        <dbReference type="Proteomes" id="UP000029641"/>
    </source>
</evidence>
<dbReference type="Proteomes" id="UP000030184">
    <property type="component" value="Unassembled WGS sequence"/>
</dbReference>
<evidence type="ECO:0000313" key="4">
    <source>
        <dbReference type="EMBL" id="PQV47438.1"/>
    </source>
</evidence>
<dbReference type="EMBL" id="PVEO01000007">
    <property type="protein sequence ID" value="PQV47438.1"/>
    <property type="molecule type" value="Genomic_DNA"/>
</dbReference>
<name>A0A090VUI3_9FLAO</name>
<evidence type="ECO:0000313" key="1">
    <source>
        <dbReference type="EMBL" id="GAL68376.1"/>
    </source>
</evidence>
<evidence type="ECO:0000313" key="3">
    <source>
        <dbReference type="EMBL" id="GAL89506.1"/>
    </source>
</evidence>
<accession>A0A090VUI3</accession>
<reference evidence="6" key="1">
    <citation type="journal article" date="2014" name="Genome Announc.">
        <title>Draft Genome Sequence of Marine Flavobacterium Jejuia pallidilutea Strain 11shimoA1 and Pigmentation Mutants.</title>
        <authorList>
            <person name="Takatani N."/>
            <person name="Nakanishi M."/>
            <person name="Meirelles P."/>
            <person name="Mino S."/>
            <person name="Suda W."/>
            <person name="Oshima K."/>
            <person name="Hattori M."/>
            <person name="Ohkuma M."/>
            <person name="Hosokawa M."/>
            <person name="Miyashita K."/>
            <person name="Thompson F.L."/>
            <person name="Niwa A."/>
            <person name="Sawabe T."/>
            <person name="Sawabe T."/>
        </authorList>
    </citation>
    <scope>NUCLEOTIDE SEQUENCE [LARGE SCALE GENOMIC DNA]</scope>
    <source>
        <strain evidence="6">JCM 19538</strain>
    </source>
</reference>
<dbReference type="AlphaFoldDB" id="A0A090VUI3"/>